<keyword evidence="15" id="KW-1185">Reference proteome</keyword>
<evidence type="ECO:0000313" key="12">
    <source>
        <dbReference type="EMBL" id="EMA02434.1"/>
    </source>
</evidence>
<dbReference type="GeneID" id="40155929"/>
<comment type="subcellular location">
    <subcellularLocation>
        <location evidence="1">Cell membrane</location>
        <topology evidence="1">Peripheral membrane protein</topology>
    </subcellularLocation>
</comment>
<name>I3R233_HALMT</name>
<dbReference type="AlphaFoldDB" id="I3R233"/>
<feature type="region of interest" description="Disordered" evidence="8">
    <location>
        <begin position="521"/>
        <end position="547"/>
    </location>
</feature>
<dbReference type="RefSeq" id="WP_004057731.1">
    <property type="nucleotide sequence ID" value="NC_017941.2"/>
</dbReference>
<dbReference type="InterPro" id="IPR027417">
    <property type="entry name" value="P-loop_NTPase"/>
</dbReference>
<evidence type="ECO:0000256" key="1">
    <source>
        <dbReference type="ARBA" id="ARBA00004202"/>
    </source>
</evidence>
<dbReference type="PaxDb" id="523841-HFX_0568"/>
<evidence type="ECO:0000256" key="2">
    <source>
        <dbReference type="ARBA" id="ARBA00005417"/>
    </source>
</evidence>
<dbReference type="Pfam" id="PF00005">
    <property type="entry name" value="ABC_tran"/>
    <property type="match status" value="2"/>
</dbReference>
<keyword evidence="6" id="KW-0472">Membrane</keyword>
<dbReference type="CDD" id="cd03225">
    <property type="entry name" value="ABC_cobalt_CbiO_domain1"/>
    <property type="match status" value="2"/>
</dbReference>
<keyword evidence="3" id="KW-0813">Transport</keyword>
<sequence>MTDTPLIRVEDYSFRYPGSDEFVLDGANLSVASGEFLAVLGGNGSGKTTLCKTFNGVIPHFFEGERDGRVVVDGIDTESADVGTLSERVGYVYQDFENQLVQPTVRRDVEFGLLNYGFPDYHERAQHALDLLDIPHLAEQFIWELSGGQKHLAAIAGVLALDPEVLVVDEPAAQLDPQHAADVYDRLKRLNEDGRTVVVIEHDTEFVAEHADRVALVDDGRLRWSKPTLEALNCLDDLRERDIHPPQVTELASRLDVRTSATDRREYPITVDEFVNALGSRQPIAPDGGAAGECPSRSGSPILELDDVTYRYQTMNPGSATPVLDELCLSVHRGENVALVGANGSGKSTLMKLITGLIRPDDGRVDVLGKDTRETSPETLADDVVYIHQQPEEMFIEDSIEADISYYLRQRDHQDLDIVEEVLDYLDLRHLRDQDGRLLSVGQQRRASLAIGLAMQPTLVMLDEPTGCLDMESRREVTRMLGRVDDRVESVVVATHDLQFVASWADRVIVLDRGSVVADAPPDTVLTDSSLERSTSLRPPQPVEVSRRVGIDPPATTITELATRLGGDS</sequence>
<dbReference type="EMBL" id="CP039139">
    <property type="protein sequence ID" value="QCQ74812.1"/>
    <property type="molecule type" value="Genomic_DNA"/>
</dbReference>
<dbReference type="EMBL" id="CP001868">
    <property type="protein sequence ID" value="AFK18293.1"/>
    <property type="molecule type" value="Genomic_DNA"/>
</dbReference>
<dbReference type="GO" id="GO:0016887">
    <property type="term" value="F:ATP hydrolysis activity"/>
    <property type="evidence" value="ECO:0007669"/>
    <property type="project" value="InterPro"/>
</dbReference>
<accession>I3R233</accession>
<evidence type="ECO:0000313" key="10">
    <source>
        <dbReference type="EMBL" id="AFK18293.1"/>
    </source>
</evidence>
<dbReference type="EMBL" id="CP007551">
    <property type="protein sequence ID" value="AHZ22307.1"/>
    <property type="molecule type" value="Genomic_DNA"/>
</dbReference>
<dbReference type="Gene3D" id="3.40.50.300">
    <property type="entry name" value="P-loop containing nucleotide triphosphate hydrolases"/>
    <property type="match status" value="2"/>
</dbReference>
<dbReference type="eggNOG" id="arCOG00185">
    <property type="taxonomic scope" value="Archaea"/>
</dbReference>
<dbReference type="HOGENOM" id="CLU_000604_86_7_2"/>
<evidence type="ECO:0000313" key="17">
    <source>
        <dbReference type="Proteomes" id="UP000299011"/>
    </source>
</evidence>
<organism evidence="10 14">
    <name type="scientific">Haloferax mediterranei (strain ATCC 33500 / DSM 1411 / JCM 8866 / NBRC 14739 / NCIMB 2177 / R-4)</name>
    <name type="common">Halobacterium mediterranei</name>
    <dbReference type="NCBI Taxonomy" id="523841"/>
    <lineage>
        <taxon>Archaea</taxon>
        <taxon>Methanobacteriati</taxon>
        <taxon>Methanobacteriota</taxon>
        <taxon>Stenosarchaea group</taxon>
        <taxon>Halobacteria</taxon>
        <taxon>Halobacteriales</taxon>
        <taxon>Haloferacaceae</taxon>
        <taxon>Haloferax</taxon>
    </lineage>
</organism>
<dbReference type="SMART" id="SM00382">
    <property type="entry name" value="AAA"/>
    <property type="match status" value="2"/>
</dbReference>
<dbReference type="PATRIC" id="fig|523841.21.peg.1544"/>
<evidence type="ECO:0000256" key="3">
    <source>
        <dbReference type="ARBA" id="ARBA00022448"/>
    </source>
</evidence>
<evidence type="ECO:0000256" key="8">
    <source>
        <dbReference type="SAM" id="MobiDB-lite"/>
    </source>
</evidence>
<gene>
    <name evidence="10" type="primary">cbiO</name>
    <name evidence="10" type="ordered locus">HFX_0568</name>
    <name evidence="11" type="ORF">BM92_06410</name>
    <name evidence="12" type="ORF">C439_07625</name>
    <name evidence="13" type="ORF">E6P09_05890</name>
</gene>
<reference evidence="13 17" key="6">
    <citation type="submission" date="2019-04" db="EMBL/GenBank/DDBJ databases">
        <title>Methylomes of two halophilic Archaea, Haloarcula marismortui and Haloferax mediterranei.</title>
        <authorList>
            <person name="DasSarma S."/>
            <person name="DasSarma P."/>
            <person name="DasSarma S."/>
            <person name="Fomenkov A."/>
            <person name="Vincze T."/>
            <person name="Anton B.P."/>
            <person name="Roberts R.J."/>
        </authorList>
    </citation>
    <scope>NUCLEOTIDE SEQUENCE [LARGE SCALE GENOMIC DNA]</scope>
    <source>
        <strain evidence="13">ATCC 33500</strain>
        <strain evidence="17">ATCC 33500 / DSM 1411 / JCM 8866 / NBRC 14739 / NCIMB 2177 / R-4</strain>
    </source>
</reference>
<dbReference type="SUPFAM" id="SSF52540">
    <property type="entry name" value="P-loop containing nucleoside triphosphate hydrolases"/>
    <property type="match status" value="2"/>
</dbReference>
<evidence type="ECO:0000313" key="13">
    <source>
        <dbReference type="EMBL" id="QCQ74812.1"/>
    </source>
</evidence>
<evidence type="ECO:0000256" key="5">
    <source>
        <dbReference type="ARBA" id="ARBA00022840"/>
    </source>
</evidence>
<dbReference type="InterPro" id="IPR003439">
    <property type="entry name" value="ABC_transporter-like_ATP-bd"/>
</dbReference>
<evidence type="ECO:0000313" key="11">
    <source>
        <dbReference type="EMBL" id="AHZ22307.1"/>
    </source>
</evidence>
<dbReference type="InterPro" id="IPR003593">
    <property type="entry name" value="AAA+_ATPase"/>
</dbReference>
<dbReference type="PANTHER" id="PTHR43553">
    <property type="entry name" value="HEAVY METAL TRANSPORTER"/>
    <property type="match status" value="1"/>
</dbReference>
<comment type="similarity">
    <text evidence="2">Belongs to the ABC transporter superfamily.</text>
</comment>
<evidence type="ECO:0000313" key="15">
    <source>
        <dbReference type="Proteomes" id="UP000011603"/>
    </source>
</evidence>
<comment type="function">
    <text evidence="7">Probably part of an ABC transporter complex. Responsible for energy coupling to the transport system.</text>
</comment>
<protein>
    <submittedName>
        <fullName evidence="10">ABC-type cobalt transport system, ATP-binding protein</fullName>
    </submittedName>
    <submittedName>
        <fullName evidence="11">Cobalt ABC transporter ATP-binding protein</fullName>
    </submittedName>
    <submittedName>
        <fullName evidence="13">Energy-coupling factor ABC transporter ATP-binding protein</fullName>
    </submittedName>
</protein>
<dbReference type="InterPro" id="IPR017871">
    <property type="entry name" value="ABC_transporter-like_CS"/>
</dbReference>
<reference evidence="11 16" key="4">
    <citation type="submission" date="2014-04" db="EMBL/GenBank/DDBJ databases">
        <title>Transcriptional profiles of Haloferax mediterranei on the basis of nitrogen availability.</title>
        <authorList>
            <person name="Bautista V."/>
        </authorList>
    </citation>
    <scope>NUCLEOTIDE SEQUENCE [LARGE SCALE GENOMIC DNA]</scope>
    <source>
        <strain evidence="11">ATCC 33500</strain>
        <strain evidence="16">ATCC 33500 / DSM 1411 / JCM 8866 / NBRC 14739 / NCIMB 2177 / R-4</strain>
    </source>
</reference>
<dbReference type="KEGG" id="hme:HFX_0568"/>
<keyword evidence="5 10" id="KW-0067">ATP-binding</keyword>
<dbReference type="GO" id="GO:0005524">
    <property type="term" value="F:ATP binding"/>
    <property type="evidence" value="ECO:0007669"/>
    <property type="project" value="UniProtKB-KW"/>
</dbReference>
<reference evidence="10 14" key="2">
    <citation type="journal article" date="2012" name="J. Bacteriol.">
        <title>Complete genome sequence of the metabolically versatile halophilic archaeon Haloferax mediterranei, a poly(3-hydroxybutyrate-co-3-hydroxyvalerate) producer.</title>
        <authorList>
            <person name="Han J."/>
            <person name="Zhang F."/>
            <person name="Hou J."/>
            <person name="Liu X."/>
            <person name="Li M."/>
            <person name="Liu H."/>
            <person name="Cai L."/>
            <person name="Zhang B."/>
            <person name="Chen Y."/>
            <person name="Zhou J."/>
            <person name="Hu S."/>
            <person name="Xiang H."/>
        </authorList>
    </citation>
    <scope>NUCLEOTIDE SEQUENCE [LARGE SCALE GENOMIC DNA]</scope>
    <source>
        <strain evidence="14">ATCC 33500 / DSM 1411 / JCM 8866 / NBRC 14739 / NCIMB 2177 / R-4</strain>
        <strain evidence="10">CGMCC 1.2087</strain>
    </source>
</reference>
<evidence type="ECO:0000313" key="14">
    <source>
        <dbReference type="Proteomes" id="UP000006469"/>
    </source>
</evidence>
<evidence type="ECO:0000313" key="16">
    <source>
        <dbReference type="Proteomes" id="UP000027075"/>
    </source>
</evidence>
<feature type="domain" description="ABC transporter" evidence="9">
    <location>
        <begin position="303"/>
        <end position="538"/>
    </location>
</feature>
<evidence type="ECO:0000256" key="6">
    <source>
        <dbReference type="ARBA" id="ARBA00023136"/>
    </source>
</evidence>
<evidence type="ECO:0000256" key="7">
    <source>
        <dbReference type="ARBA" id="ARBA00025157"/>
    </source>
</evidence>
<feature type="compositionally biased region" description="Polar residues" evidence="8">
    <location>
        <begin position="526"/>
        <end position="538"/>
    </location>
</feature>
<keyword evidence="4" id="KW-0547">Nucleotide-binding</keyword>
<dbReference type="STRING" id="523841.HFX_0568"/>
<dbReference type="PROSITE" id="PS00211">
    <property type="entry name" value="ABC_TRANSPORTER_1"/>
    <property type="match status" value="1"/>
</dbReference>
<reference evidence="10" key="5">
    <citation type="submission" date="2014-05" db="EMBL/GenBank/DDBJ databases">
        <authorList>
            <person name="Wang L."/>
            <person name="Yang H."/>
            <person name="Xiang H."/>
        </authorList>
    </citation>
    <scope>NUCLEOTIDE SEQUENCE</scope>
    <source>
        <strain evidence="10">CGMCC 1.2087</strain>
    </source>
</reference>
<reference evidence="12 15" key="3">
    <citation type="journal article" date="2014" name="PLoS Genet.">
        <title>Phylogenetically driven sequencing of extremely halophilic archaea reveals strategies for static and dynamic osmo-response.</title>
        <authorList>
            <person name="Becker E.A."/>
            <person name="Seitzer P.M."/>
            <person name="Tritt A."/>
            <person name="Larsen D."/>
            <person name="Krusor M."/>
            <person name="Yao A.I."/>
            <person name="Wu D."/>
            <person name="Madern D."/>
            <person name="Eisen J.A."/>
            <person name="Darling A.E."/>
            <person name="Facciotti M.T."/>
        </authorList>
    </citation>
    <scope>NUCLEOTIDE SEQUENCE [LARGE SCALE GENOMIC DNA]</scope>
    <source>
        <strain evidence="12">ATCC 33500</strain>
        <strain evidence="15">ATCC 33500 / DSM 1411 / JCM 8866 / NBRC 14739 / NCIMB 2177 / R-4</strain>
    </source>
</reference>
<dbReference type="GO" id="GO:0043190">
    <property type="term" value="C:ATP-binding cassette (ABC) transporter complex"/>
    <property type="evidence" value="ECO:0007669"/>
    <property type="project" value="TreeGrafter"/>
</dbReference>
<dbReference type="InterPro" id="IPR050095">
    <property type="entry name" value="ECF_ABC_transporter_ATP-bd"/>
</dbReference>
<dbReference type="OrthoDB" id="35850at2157"/>
<dbReference type="PROSITE" id="PS50893">
    <property type="entry name" value="ABC_TRANSPORTER_2"/>
    <property type="match status" value="2"/>
</dbReference>
<dbReference type="EMBL" id="AOLO01000007">
    <property type="protein sequence ID" value="EMA02434.1"/>
    <property type="molecule type" value="Genomic_DNA"/>
</dbReference>
<evidence type="ECO:0000256" key="4">
    <source>
        <dbReference type="ARBA" id="ARBA00022741"/>
    </source>
</evidence>
<feature type="domain" description="ABC transporter" evidence="9">
    <location>
        <begin position="7"/>
        <end position="244"/>
    </location>
</feature>
<dbReference type="Proteomes" id="UP000027075">
    <property type="component" value="Chromosome"/>
</dbReference>
<reference evidence="10" key="1">
    <citation type="journal article" date="2012" name="Appl. Environ. Microbiol.">
        <title>Identification of the haloarchaeal phasin (PhaP) that functions in polyhydroxyalkanoate accumulation and granule formation in Haloferax mediterranei.</title>
        <authorList>
            <person name="Cai S."/>
            <person name="Cai L."/>
            <person name="Liu H."/>
            <person name="Liu X."/>
            <person name="Han J."/>
            <person name="Zhou J."/>
            <person name="Xiang H."/>
        </authorList>
    </citation>
    <scope>NUCLEOTIDE SEQUENCE</scope>
    <source>
        <strain evidence="10">CGMCC 1.2087</strain>
    </source>
</reference>
<dbReference type="Proteomes" id="UP000006469">
    <property type="component" value="Chromosome"/>
</dbReference>
<dbReference type="InterPro" id="IPR015856">
    <property type="entry name" value="ABC_transpr_CbiO/EcfA_su"/>
</dbReference>
<dbReference type="PANTHER" id="PTHR43553:SF24">
    <property type="entry name" value="ENERGY-COUPLING FACTOR TRANSPORTER ATP-BINDING PROTEIN ECFA1"/>
    <property type="match status" value="1"/>
</dbReference>
<dbReference type="Proteomes" id="UP000011603">
    <property type="component" value="Unassembled WGS sequence"/>
</dbReference>
<dbReference type="GO" id="GO:0042626">
    <property type="term" value="F:ATPase-coupled transmembrane transporter activity"/>
    <property type="evidence" value="ECO:0007669"/>
    <property type="project" value="TreeGrafter"/>
</dbReference>
<proteinExistence type="inferred from homology"/>
<evidence type="ECO:0000259" key="9">
    <source>
        <dbReference type="PROSITE" id="PS50893"/>
    </source>
</evidence>
<dbReference type="Proteomes" id="UP000299011">
    <property type="component" value="Chromosome"/>
</dbReference>